<dbReference type="PaxDb" id="7159-AAEL010092-PA"/>
<dbReference type="HOGENOM" id="CLU_138113_0_0_1"/>
<reference evidence="2" key="1">
    <citation type="submission" date="2005-10" db="EMBL/GenBank/DDBJ databases">
        <authorList>
            <person name="Loftus B.J."/>
            <person name="Nene V.M."/>
            <person name="Hannick L.I."/>
            <person name="Bidwell S."/>
            <person name="Haas B."/>
            <person name="Amedeo P."/>
            <person name="Orvis J."/>
            <person name="Wortman J.R."/>
            <person name="White O.R."/>
            <person name="Salzberg S."/>
            <person name="Shumway M."/>
            <person name="Koo H."/>
            <person name="Zhao Y."/>
            <person name="Holmes M."/>
            <person name="Miller J."/>
            <person name="Schatz M."/>
            <person name="Pop M."/>
            <person name="Pai G."/>
            <person name="Utterback T."/>
            <person name="Rogers Y.-H."/>
            <person name="Kravitz S."/>
            <person name="Fraser C.M."/>
        </authorList>
    </citation>
    <scope>NUCLEOTIDE SEQUENCE</scope>
    <source>
        <strain evidence="2">Liverpool</strain>
    </source>
</reference>
<accession>Q16TY1</accession>
<sequence length="163" mass="18338">MRRHRTSSWKVLVTRSERKWPESKRNQAETAQTPSLSENSGRYRQRTTVPLHHRHLPSPSASVVHRHCLRRHSIKRPVPRRDSCSSPPSTYTAGGPLLPSGLVRIVSPPIDRLRPPLNPWKVQSTAGEVRESHLQEPHATAPATNATRTVIRLCSKHASTPVT</sequence>
<name>Q16TY1_AEDAE</name>
<reference evidence="2" key="2">
    <citation type="journal article" date="2007" name="Science">
        <title>Genome sequence of Aedes aegypti, a major arbovirus vector.</title>
        <authorList>
            <person name="Nene V."/>
            <person name="Wortman J.R."/>
            <person name="Lawson D."/>
            <person name="Haas B."/>
            <person name="Kodira C."/>
            <person name="Tu Z.J."/>
            <person name="Loftus B."/>
            <person name="Xi Z."/>
            <person name="Megy K."/>
            <person name="Grabherr M."/>
            <person name="Ren Q."/>
            <person name="Zdobnov E.M."/>
            <person name="Lobo N.F."/>
            <person name="Campbell K.S."/>
            <person name="Brown S.E."/>
            <person name="Bonaldo M.F."/>
            <person name="Zhu J."/>
            <person name="Sinkins S.P."/>
            <person name="Hogenkamp D.G."/>
            <person name="Amedeo P."/>
            <person name="Arensburger P."/>
            <person name="Atkinson P.W."/>
            <person name="Bidwell S."/>
            <person name="Biedler J."/>
            <person name="Birney E."/>
            <person name="Bruggner R.V."/>
            <person name="Costas J."/>
            <person name="Coy M.R."/>
            <person name="Crabtree J."/>
            <person name="Crawford M."/>
            <person name="Debruyn B."/>
            <person name="Decaprio D."/>
            <person name="Eiglmeier K."/>
            <person name="Eisenstadt E."/>
            <person name="El-Dorry H."/>
            <person name="Gelbart W.M."/>
            <person name="Gomes S.L."/>
            <person name="Hammond M."/>
            <person name="Hannick L.I."/>
            <person name="Hogan J.R."/>
            <person name="Holmes M.H."/>
            <person name="Jaffe D."/>
            <person name="Johnston J.S."/>
            <person name="Kennedy R.C."/>
            <person name="Koo H."/>
            <person name="Kravitz S."/>
            <person name="Kriventseva E.V."/>
            <person name="Kulp D."/>
            <person name="Labutti K."/>
            <person name="Lee E."/>
            <person name="Li S."/>
            <person name="Lovin D.D."/>
            <person name="Mao C."/>
            <person name="Mauceli E."/>
            <person name="Menck C.F."/>
            <person name="Miller J.R."/>
            <person name="Montgomery P."/>
            <person name="Mori A."/>
            <person name="Nascimento A.L."/>
            <person name="Naveira H.F."/>
            <person name="Nusbaum C."/>
            <person name="O'leary S."/>
            <person name="Orvis J."/>
            <person name="Pertea M."/>
            <person name="Quesneville H."/>
            <person name="Reidenbach K.R."/>
            <person name="Rogers Y.H."/>
            <person name="Roth C.W."/>
            <person name="Schneider J.R."/>
            <person name="Schatz M."/>
            <person name="Shumway M."/>
            <person name="Stanke M."/>
            <person name="Stinson E.O."/>
            <person name="Tubio J.M."/>
            <person name="Vanzee J.P."/>
            <person name="Verjovski-Almeida S."/>
            <person name="Werner D."/>
            <person name="White O."/>
            <person name="Wyder S."/>
            <person name="Zeng Q."/>
            <person name="Zhao Q."/>
            <person name="Zhao Y."/>
            <person name="Hill C.A."/>
            <person name="Raikhel A.S."/>
            <person name="Soares M.B."/>
            <person name="Knudson D.L."/>
            <person name="Lee N.H."/>
            <person name="Galagan J."/>
            <person name="Salzberg S.L."/>
            <person name="Paulsen I.T."/>
            <person name="Dimopoulos G."/>
            <person name="Collins F.H."/>
            <person name="Birren B."/>
            <person name="Fraser-Liggett C.M."/>
            <person name="Severson D.W."/>
        </authorList>
    </citation>
    <scope>NUCLEOTIDE SEQUENCE [LARGE SCALE GENOMIC DNA]</scope>
    <source>
        <strain evidence="2">Liverpool</strain>
    </source>
</reference>
<feature type="compositionally biased region" description="Basic and acidic residues" evidence="1">
    <location>
        <begin position="15"/>
        <end position="27"/>
    </location>
</feature>
<protein>
    <submittedName>
        <fullName evidence="2">AAEL010092-PA</fullName>
    </submittedName>
</protein>
<reference evidence="2" key="3">
    <citation type="submission" date="2012-09" db="EMBL/GenBank/DDBJ databases">
        <authorList>
            <consortium name="VectorBase"/>
        </authorList>
    </citation>
    <scope>NUCLEOTIDE SEQUENCE</scope>
    <source>
        <strain evidence="2">Liverpool</strain>
    </source>
</reference>
<evidence type="ECO:0000313" key="3">
    <source>
        <dbReference type="Proteomes" id="UP000682892"/>
    </source>
</evidence>
<dbReference type="AlphaFoldDB" id="Q16TY1"/>
<feature type="region of interest" description="Disordered" evidence="1">
    <location>
        <begin position="71"/>
        <end position="95"/>
    </location>
</feature>
<dbReference type="PhylomeDB" id="Q16TY1"/>
<dbReference type="Proteomes" id="UP000682892">
    <property type="component" value="Unassembled WGS sequence"/>
</dbReference>
<feature type="compositionally biased region" description="Polar residues" evidence="1">
    <location>
        <begin position="28"/>
        <end position="44"/>
    </location>
</feature>
<organism evidence="2 3">
    <name type="scientific">Aedes aegypti</name>
    <name type="common">Yellowfever mosquito</name>
    <name type="synonym">Culex aegypti</name>
    <dbReference type="NCBI Taxonomy" id="7159"/>
    <lineage>
        <taxon>Eukaryota</taxon>
        <taxon>Metazoa</taxon>
        <taxon>Ecdysozoa</taxon>
        <taxon>Arthropoda</taxon>
        <taxon>Hexapoda</taxon>
        <taxon>Insecta</taxon>
        <taxon>Pterygota</taxon>
        <taxon>Neoptera</taxon>
        <taxon>Endopterygota</taxon>
        <taxon>Diptera</taxon>
        <taxon>Nematocera</taxon>
        <taxon>Culicoidea</taxon>
        <taxon>Culicidae</taxon>
        <taxon>Culicinae</taxon>
        <taxon>Aedini</taxon>
        <taxon>Aedes</taxon>
        <taxon>Stegomyia</taxon>
    </lineage>
</organism>
<feature type="region of interest" description="Disordered" evidence="1">
    <location>
        <begin position="1"/>
        <end position="44"/>
    </location>
</feature>
<evidence type="ECO:0000256" key="1">
    <source>
        <dbReference type="SAM" id="MobiDB-lite"/>
    </source>
</evidence>
<proteinExistence type="predicted"/>
<evidence type="ECO:0000313" key="2">
    <source>
        <dbReference type="EMBL" id="EAT37985.1"/>
    </source>
</evidence>
<gene>
    <name evidence="2" type="ORF">AaeL_AAEL010092</name>
</gene>
<dbReference type="EMBL" id="CH477637">
    <property type="protein sequence ID" value="EAT37985.1"/>
    <property type="molecule type" value="Genomic_DNA"/>
</dbReference>